<dbReference type="GO" id="GO:0016874">
    <property type="term" value="F:ligase activity"/>
    <property type="evidence" value="ECO:0007669"/>
    <property type="project" value="UniProtKB-KW"/>
</dbReference>
<protein>
    <submittedName>
        <fullName evidence="2">Leucine--tRNA ligase, cytoplasmic</fullName>
    </submittedName>
</protein>
<accession>A0AAE1I2B0</accession>
<dbReference type="EMBL" id="JAHWGI010001434">
    <property type="protein sequence ID" value="KAK3932024.1"/>
    <property type="molecule type" value="Genomic_DNA"/>
</dbReference>
<feature type="region of interest" description="Disordered" evidence="1">
    <location>
        <begin position="1"/>
        <end position="94"/>
    </location>
</feature>
<gene>
    <name evidence="2" type="ORF">KUF71_011352</name>
</gene>
<organism evidence="2 3">
    <name type="scientific">Frankliniella fusca</name>
    <dbReference type="NCBI Taxonomy" id="407009"/>
    <lineage>
        <taxon>Eukaryota</taxon>
        <taxon>Metazoa</taxon>
        <taxon>Ecdysozoa</taxon>
        <taxon>Arthropoda</taxon>
        <taxon>Hexapoda</taxon>
        <taxon>Insecta</taxon>
        <taxon>Pterygota</taxon>
        <taxon>Neoptera</taxon>
        <taxon>Paraneoptera</taxon>
        <taxon>Thysanoptera</taxon>
        <taxon>Terebrantia</taxon>
        <taxon>Thripoidea</taxon>
        <taxon>Thripidae</taxon>
        <taxon>Frankliniella</taxon>
    </lineage>
</organism>
<evidence type="ECO:0000313" key="3">
    <source>
        <dbReference type="Proteomes" id="UP001219518"/>
    </source>
</evidence>
<reference evidence="2" key="2">
    <citation type="journal article" date="2023" name="BMC Genomics">
        <title>Pest status, molecular evolution, and epigenetic factors derived from the genome assembly of Frankliniella fusca, a thysanopteran phytovirus vector.</title>
        <authorList>
            <person name="Catto M.A."/>
            <person name="Labadie P.E."/>
            <person name="Jacobson A.L."/>
            <person name="Kennedy G.G."/>
            <person name="Srinivasan R."/>
            <person name="Hunt B.G."/>
        </authorList>
    </citation>
    <scope>NUCLEOTIDE SEQUENCE</scope>
    <source>
        <strain evidence="2">PL_HMW_Pooled</strain>
    </source>
</reference>
<keyword evidence="3" id="KW-1185">Reference proteome</keyword>
<dbReference type="Proteomes" id="UP001219518">
    <property type="component" value="Unassembled WGS sequence"/>
</dbReference>
<feature type="compositionally biased region" description="Polar residues" evidence="1">
    <location>
        <begin position="75"/>
        <end position="88"/>
    </location>
</feature>
<keyword evidence="2" id="KW-0436">Ligase</keyword>
<dbReference type="AlphaFoldDB" id="A0AAE1I2B0"/>
<proteinExistence type="predicted"/>
<reference evidence="2" key="1">
    <citation type="submission" date="2021-07" db="EMBL/GenBank/DDBJ databases">
        <authorList>
            <person name="Catto M.A."/>
            <person name="Jacobson A."/>
            <person name="Kennedy G."/>
            <person name="Labadie P."/>
            <person name="Hunt B.G."/>
            <person name="Srinivasan R."/>
        </authorList>
    </citation>
    <scope>NUCLEOTIDE SEQUENCE</scope>
    <source>
        <strain evidence="2">PL_HMW_Pooled</strain>
        <tissue evidence="2">Head</tissue>
    </source>
</reference>
<evidence type="ECO:0000313" key="2">
    <source>
        <dbReference type="EMBL" id="KAK3932024.1"/>
    </source>
</evidence>
<sequence>MQRYDHPDVFIFSSDPENRCSQTPPHENELLILPIDAPDDNVSAQDNTGKRPREKYDDDDAYVEPDHKIPHMDFPQSTSPRRSLTSTGAKGERCSKEEKYWVEGSC</sequence>
<evidence type="ECO:0000256" key="1">
    <source>
        <dbReference type="SAM" id="MobiDB-lite"/>
    </source>
</evidence>
<comment type="caution">
    <text evidence="2">The sequence shown here is derived from an EMBL/GenBank/DDBJ whole genome shotgun (WGS) entry which is preliminary data.</text>
</comment>
<name>A0AAE1I2B0_9NEOP</name>